<dbReference type="InterPro" id="IPR031890">
    <property type="entry name" value="Fbxo30/Fbxo40"/>
</dbReference>
<dbReference type="PANTHER" id="PTHR15933:SF20">
    <property type="entry name" value="F-BOX DOMAIN-CONTAINING PROTEIN"/>
    <property type="match status" value="1"/>
</dbReference>
<feature type="domain" description="F-box" evidence="2">
    <location>
        <begin position="190"/>
        <end position="244"/>
    </location>
</feature>
<dbReference type="Pfam" id="PF15966">
    <property type="entry name" value="F-box_4"/>
    <property type="match status" value="1"/>
</dbReference>
<dbReference type="SUPFAM" id="SSF81383">
    <property type="entry name" value="F-box domain"/>
    <property type="match status" value="1"/>
</dbReference>
<sequence>MRLAGARHALRHDLDLSTELCVEFLTRYQVKPDTMYTFTCSQVFRRDEYAWHYQNVHRDIHCGLNGWLEHRCPLAQYGCTYSRRMFHPISPGSQLVFSEVLESFGVSFPSLVTEARPIENGDTSERSKSLHVSPTTGSEVLKDVTRSLVEEVKPNGKGDAHEGAKSRLANGHSHTGCTCEETGGALKPRGKTLLDLPFEVLQFIAGFLDAFSLNNFSMVSKHLRDVSCSLLTTRGMVVLKWERLGKRCWSVCSEDFSSYMPCQFLKGRQLLLSVRHRLTAPQTLRFQSVPRDGDGLIECDMGSCWHSVLGLRVPGICENLCVALRILQSTYL</sequence>
<name>A0A9J6EL58_RHIMP</name>
<reference evidence="3" key="2">
    <citation type="submission" date="2021-09" db="EMBL/GenBank/DDBJ databases">
        <authorList>
            <person name="Jia N."/>
            <person name="Wang J."/>
            <person name="Shi W."/>
            <person name="Du L."/>
            <person name="Sun Y."/>
            <person name="Zhan W."/>
            <person name="Jiang J."/>
            <person name="Wang Q."/>
            <person name="Zhang B."/>
            <person name="Ji P."/>
            <person name="Sakyi L.B."/>
            <person name="Cui X."/>
            <person name="Yuan T."/>
            <person name="Jiang B."/>
            <person name="Yang W."/>
            <person name="Lam T.T.-Y."/>
            <person name="Chang Q."/>
            <person name="Ding S."/>
            <person name="Wang X."/>
            <person name="Zhu J."/>
            <person name="Ruan X."/>
            <person name="Zhao L."/>
            <person name="Wei J."/>
            <person name="Que T."/>
            <person name="Du C."/>
            <person name="Cheng J."/>
            <person name="Dai P."/>
            <person name="Han X."/>
            <person name="Huang E."/>
            <person name="Gao Y."/>
            <person name="Liu J."/>
            <person name="Shao H."/>
            <person name="Ye R."/>
            <person name="Li L."/>
            <person name="Wei W."/>
            <person name="Wang X."/>
            <person name="Wang C."/>
            <person name="Huo Q."/>
            <person name="Li W."/>
            <person name="Guo W."/>
            <person name="Chen H."/>
            <person name="Chen S."/>
            <person name="Zhou L."/>
            <person name="Zhou L."/>
            <person name="Ni X."/>
            <person name="Tian J."/>
            <person name="Zhou Y."/>
            <person name="Sheng Y."/>
            <person name="Liu T."/>
            <person name="Pan Y."/>
            <person name="Xia L."/>
            <person name="Li J."/>
            <person name="Zhao F."/>
            <person name="Cao W."/>
        </authorList>
    </citation>
    <scope>NUCLEOTIDE SEQUENCE</scope>
    <source>
        <strain evidence="3">Rmic-2018</strain>
        <tissue evidence="3">Larvae</tissue>
    </source>
</reference>
<evidence type="ECO:0000259" key="2">
    <source>
        <dbReference type="PROSITE" id="PS50181"/>
    </source>
</evidence>
<feature type="region of interest" description="Disordered" evidence="1">
    <location>
        <begin position="117"/>
        <end position="138"/>
    </location>
</feature>
<protein>
    <recommendedName>
        <fullName evidence="2">F-box domain-containing protein</fullName>
    </recommendedName>
</protein>
<dbReference type="AlphaFoldDB" id="A0A9J6EL58"/>
<dbReference type="GO" id="GO:0061630">
    <property type="term" value="F:ubiquitin protein ligase activity"/>
    <property type="evidence" value="ECO:0007669"/>
    <property type="project" value="InterPro"/>
</dbReference>
<keyword evidence="4" id="KW-1185">Reference proteome</keyword>
<evidence type="ECO:0000256" key="1">
    <source>
        <dbReference type="SAM" id="MobiDB-lite"/>
    </source>
</evidence>
<evidence type="ECO:0000313" key="4">
    <source>
        <dbReference type="Proteomes" id="UP000821866"/>
    </source>
</evidence>
<dbReference type="InterPro" id="IPR001810">
    <property type="entry name" value="F-box_dom"/>
</dbReference>
<dbReference type="PANTHER" id="PTHR15933">
    <property type="entry name" value="PROTEIN CBG16327"/>
    <property type="match status" value="1"/>
</dbReference>
<reference evidence="3" key="1">
    <citation type="journal article" date="2020" name="Cell">
        <title>Large-Scale Comparative Analyses of Tick Genomes Elucidate Their Genetic Diversity and Vector Capacities.</title>
        <authorList>
            <consortium name="Tick Genome and Microbiome Consortium (TIGMIC)"/>
            <person name="Jia N."/>
            <person name="Wang J."/>
            <person name="Shi W."/>
            <person name="Du L."/>
            <person name="Sun Y."/>
            <person name="Zhan W."/>
            <person name="Jiang J.F."/>
            <person name="Wang Q."/>
            <person name="Zhang B."/>
            <person name="Ji P."/>
            <person name="Bell-Sakyi L."/>
            <person name="Cui X.M."/>
            <person name="Yuan T.T."/>
            <person name="Jiang B.G."/>
            <person name="Yang W.F."/>
            <person name="Lam T.T."/>
            <person name="Chang Q.C."/>
            <person name="Ding S.J."/>
            <person name="Wang X.J."/>
            <person name="Zhu J.G."/>
            <person name="Ruan X.D."/>
            <person name="Zhao L."/>
            <person name="Wei J.T."/>
            <person name="Ye R.Z."/>
            <person name="Que T.C."/>
            <person name="Du C.H."/>
            <person name="Zhou Y.H."/>
            <person name="Cheng J.X."/>
            <person name="Dai P.F."/>
            <person name="Guo W.B."/>
            <person name="Han X.H."/>
            <person name="Huang E.J."/>
            <person name="Li L.F."/>
            <person name="Wei W."/>
            <person name="Gao Y.C."/>
            <person name="Liu J.Z."/>
            <person name="Shao H.Z."/>
            <person name="Wang X."/>
            <person name="Wang C.C."/>
            <person name="Yang T.C."/>
            <person name="Huo Q.B."/>
            <person name="Li W."/>
            <person name="Chen H.Y."/>
            <person name="Chen S.E."/>
            <person name="Zhou L.G."/>
            <person name="Ni X.B."/>
            <person name="Tian J.H."/>
            <person name="Sheng Y."/>
            <person name="Liu T."/>
            <person name="Pan Y.S."/>
            <person name="Xia L.Y."/>
            <person name="Li J."/>
            <person name="Zhao F."/>
            <person name="Cao W.C."/>
        </authorList>
    </citation>
    <scope>NUCLEOTIDE SEQUENCE</scope>
    <source>
        <strain evidence="3">Rmic-2018</strain>
    </source>
</reference>
<accession>A0A9J6EL58</accession>
<proteinExistence type="predicted"/>
<feature type="region of interest" description="Disordered" evidence="1">
    <location>
        <begin position="153"/>
        <end position="174"/>
    </location>
</feature>
<feature type="compositionally biased region" description="Basic and acidic residues" evidence="1">
    <location>
        <begin position="117"/>
        <end position="128"/>
    </location>
</feature>
<gene>
    <name evidence="3" type="ORF">HPB51_003131</name>
</gene>
<feature type="compositionally biased region" description="Basic and acidic residues" evidence="1">
    <location>
        <begin position="153"/>
        <end position="165"/>
    </location>
</feature>
<dbReference type="InterPro" id="IPR036047">
    <property type="entry name" value="F-box-like_dom_sf"/>
</dbReference>
<evidence type="ECO:0000313" key="3">
    <source>
        <dbReference type="EMBL" id="KAH8034844.1"/>
    </source>
</evidence>
<dbReference type="VEuPathDB" id="VectorBase:LOC119181153"/>
<comment type="caution">
    <text evidence="3">The sequence shown here is derived from an EMBL/GenBank/DDBJ whole genome shotgun (WGS) entry which is preliminary data.</text>
</comment>
<organism evidence="3 4">
    <name type="scientific">Rhipicephalus microplus</name>
    <name type="common">Cattle tick</name>
    <name type="synonym">Boophilus microplus</name>
    <dbReference type="NCBI Taxonomy" id="6941"/>
    <lineage>
        <taxon>Eukaryota</taxon>
        <taxon>Metazoa</taxon>
        <taxon>Ecdysozoa</taxon>
        <taxon>Arthropoda</taxon>
        <taxon>Chelicerata</taxon>
        <taxon>Arachnida</taxon>
        <taxon>Acari</taxon>
        <taxon>Parasitiformes</taxon>
        <taxon>Ixodida</taxon>
        <taxon>Ixodoidea</taxon>
        <taxon>Ixodidae</taxon>
        <taxon>Rhipicephalinae</taxon>
        <taxon>Rhipicephalus</taxon>
        <taxon>Boophilus</taxon>
    </lineage>
</organism>
<dbReference type="Proteomes" id="UP000821866">
    <property type="component" value="Chromosome 11"/>
</dbReference>
<dbReference type="PROSITE" id="PS50181">
    <property type="entry name" value="FBOX"/>
    <property type="match status" value="1"/>
</dbReference>
<dbReference type="EMBL" id="JABSTU010000003">
    <property type="protein sequence ID" value="KAH8034844.1"/>
    <property type="molecule type" value="Genomic_DNA"/>
</dbReference>